<evidence type="ECO:0000313" key="2">
    <source>
        <dbReference type="EMBL" id="GAE29382.1"/>
    </source>
</evidence>
<dbReference type="EMBL" id="BAUU01000004">
    <property type="protein sequence ID" value="GAE29382.1"/>
    <property type="molecule type" value="Genomic_DNA"/>
</dbReference>
<keyword evidence="1" id="KW-1133">Transmembrane helix</keyword>
<accession>W4QBP3</accession>
<keyword evidence="1" id="KW-0472">Membrane</keyword>
<keyword evidence="3" id="KW-1185">Reference proteome</keyword>
<protein>
    <submittedName>
        <fullName evidence="2">Uncharacterized protein</fullName>
    </submittedName>
</protein>
<feature type="transmembrane region" description="Helical" evidence="1">
    <location>
        <begin position="36"/>
        <end position="56"/>
    </location>
</feature>
<keyword evidence="1" id="KW-0812">Transmembrane</keyword>
<organism evidence="2 3">
    <name type="scientific">Halalkalibacter hemicellulosilyticusJCM 9152</name>
    <dbReference type="NCBI Taxonomy" id="1236971"/>
    <lineage>
        <taxon>Bacteria</taxon>
        <taxon>Bacillati</taxon>
        <taxon>Bacillota</taxon>
        <taxon>Bacilli</taxon>
        <taxon>Bacillales</taxon>
        <taxon>Bacillaceae</taxon>
        <taxon>Halalkalibacter</taxon>
    </lineage>
</organism>
<gene>
    <name evidence="2" type="ORF">JCM9152_737</name>
</gene>
<sequence length="179" mass="20860">MRKERARKGNGHAIVEKEKVIRGNEPCLCVTKVRDLLGSPSLFLFLVLGLHTFFAVQVDRRMTSEYDGLETTEGVIVCILIMNNNDGHGRMSMGRYLLILCRIKDSSFLAFLKGEDKWDHHRDFQAQRLHQLHLVKANKVDHRHRHHRHLFLHKRSNQKRLRLIQAALEDVCLGSRMYG</sequence>
<dbReference type="AlphaFoldDB" id="W4QBP3"/>
<evidence type="ECO:0000256" key="1">
    <source>
        <dbReference type="SAM" id="Phobius"/>
    </source>
</evidence>
<dbReference type="Proteomes" id="UP000018895">
    <property type="component" value="Unassembled WGS sequence"/>
</dbReference>
<name>W4QBP3_9BACI</name>
<reference evidence="2" key="1">
    <citation type="journal article" date="2014" name="Genome Announc.">
        <title>Draft Genome Sequences of Three Alkaliphilic Bacillus Strains, Bacillus wakoensis JCM 9140T, Bacillus akibai JCM 9157T, and Bacillus hemicellulosilyticus JCM 9152T.</title>
        <authorList>
            <person name="Yuki M."/>
            <person name="Oshima K."/>
            <person name="Suda W."/>
            <person name="Oshida Y."/>
            <person name="Kitamura K."/>
            <person name="Iida T."/>
            <person name="Hattori M."/>
            <person name="Ohkuma M."/>
        </authorList>
    </citation>
    <scope>NUCLEOTIDE SEQUENCE [LARGE SCALE GENOMIC DNA]</scope>
    <source>
        <strain evidence="2">JCM 9152</strain>
    </source>
</reference>
<comment type="caution">
    <text evidence="2">The sequence shown here is derived from an EMBL/GenBank/DDBJ whole genome shotgun (WGS) entry which is preliminary data.</text>
</comment>
<evidence type="ECO:0000313" key="3">
    <source>
        <dbReference type="Proteomes" id="UP000018895"/>
    </source>
</evidence>
<proteinExistence type="predicted"/>